<accession>A0A2Z6MRV5</accession>
<organism evidence="2 3">
    <name type="scientific">Trifolium subterraneum</name>
    <name type="common">Subterranean clover</name>
    <dbReference type="NCBI Taxonomy" id="3900"/>
    <lineage>
        <taxon>Eukaryota</taxon>
        <taxon>Viridiplantae</taxon>
        <taxon>Streptophyta</taxon>
        <taxon>Embryophyta</taxon>
        <taxon>Tracheophyta</taxon>
        <taxon>Spermatophyta</taxon>
        <taxon>Magnoliopsida</taxon>
        <taxon>eudicotyledons</taxon>
        <taxon>Gunneridae</taxon>
        <taxon>Pentapetalae</taxon>
        <taxon>rosids</taxon>
        <taxon>fabids</taxon>
        <taxon>Fabales</taxon>
        <taxon>Fabaceae</taxon>
        <taxon>Papilionoideae</taxon>
        <taxon>50 kb inversion clade</taxon>
        <taxon>NPAAA clade</taxon>
        <taxon>Hologalegina</taxon>
        <taxon>IRL clade</taxon>
        <taxon>Trifolieae</taxon>
        <taxon>Trifolium</taxon>
    </lineage>
</organism>
<dbReference type="Proteomes" id="UP000242715">
    <property type="component" value="Unassembled WGS sequence"/>
</dbReference>
<reference evidence="3" key="1">
    <citation type="journal article" date="2017" name="Front. Plant Sci.">
        <title>Climate Clever Clovers: New Paradigm to Reduce the Environmental Footprint of Ruminants by Breeding Low Methanogenic Forages Utilizing Haplotype Variation.</title>
        <authorList>
            <person name="Kaur P."/>
            <person name="Appels R."/>
            <person name="Bayer P.E."/>
            <person name="Keeble-Gagnere G."/>
            <person name="Wang J."/>
            <person name="Hirakawa H."/>
            <person name="Shirasawa K."/>
            <person name="Vercoe P."/>
            <person name="Stefanova K."/>
            <person name="Durmic Z."/>
            <person name="Nichols P."/>
            <person name="Revell C."/>
            <person name="Isobe S.N."/>
            <person name="Edwards D."/>
            <person name="Erskine W."/>
        </authorList>
    </citation>
    <scope>NUCLEOTIDE SEQUENCE [LARGE SCALE GENOMIC DNA]</scope>
    <source>
        <strain evidence="3">cv. Daliak</strain>
    </source>
</reference>
<dbReference type="EMBL" id="DF973573">
    <property type="protein sequence ID" value="GAU34976.1"/>
    <property type="molecule type" value="Genomic_DNA"/>
</dbReference>
<evidence type="ECO:0000313" key="2">
    <source>
        <dbReference type="EMBL" id="GAU34976.1"/>
    </source>
</evidence>
<dbReference type="AlphaFoldDB" id="A0A2Z6MRV5"/>
<gene>
    <name evidence="2" type="ORF">TSUD_102980</name>
</gene>
<evidence type="ECO:0000313" key="3">
    <source>
        <dbReference type="Proteomes" id="UP000242715"/>
    </source>
</evidence>
<evidence type="ECO:0000256" key="1">
    <source>
        <dbReference type="SAM" id="MobiDB-lite"/>
    </source>
</evidence>
<proteinExistence type="predicted"/>
<dbReference type="OrthoDB" id="1427096at2759"/>
<feature type="region of interest" description="Disordered" evidence="1">
    <location>
        <begin position="1"/>
        <end position="86"/>
    </location>
</feature>
<protein>
    <submittedName>
        <fullName evidence="2">Uncharacterized protein</fullName>
    </submittedName>
</protein>
<name>A0A2Z6MRV5_TRISU</name>
<feature type="compositionally biased region" description="Acidic residues" evidence="1">
    <location>
        <begin position="36"/>
        <end position="55"/>
    </location>
</feature>
<sequence>MEEMERLLEESINESPPKERAKKSHEQNLKQKVDEAGIDENNEEEDNKEEEEEDNKESALPVNRPSVSFRKPNSRRKGIPHRAPFF</sequence>
<feature type="compositionally biased region" description="Basic and acidic residues" evidence="1">
    <location>
        <begin position="16"/>
        <end position="35"/>
    </location>
</feature>
<keyword evidence="3" id="KW-1185">Reference proteome</keyword>